<dbReference type="AlphaFoldDB" id="A0AAE1TVK9"/>
<protein>
    <submittedName>
        <fullName evidence="2">Uncharacterized protein</fullName>
    </submittedName>
</protein>
<feature type="compositionally biased region" description="Gly residues" evidence="1">
    <location>
        <begin position="131"/>
        <end position="166"/>
    </location>
</feature>
<feature type="region of interest" description="Disordered" evidence="1">
    <location>
        <begin position="55"/>
        <end position="166"/>
    </location>
</feature>
<feature type="compositionally biased region" description="Low complexity" evidence="1">
    <location>
        <begin position="56"/>
        <end position="66"/>
    </location>
</feature>
<dbReference type="EMBL" id="JAWZYT010003103">
    <property type="protein sequence ID" value="KAK4300168.1"/>
    <property type="molecule type" value="Genomic_DNA"/>
</dbReference>
<sequence>MYTRRDVVGFGGSTPWLADHGATKMSAARNKYLQQKSSIFGDNGEREAIISHRSQRSLQSLQNQVALREEVKRREREEEDRLDEAMAIHNTKTTVNYDPSFADPNASRRRQEGRGPVLVRDTATTVRGKGGRYGGGIFDSGGYSEYGGGVGYDGGAAGGGGYVPSE</sequence>
<evidence type="ECO:0000256" key="1">
    <source>
        <dbReference type="SAM" id="MobiDB-lite"/>
    </source>
</evidence>
<proteinExistence type="predicted"/>
<accession>A0AAE1TVK9</accession>
<keyword evidence="3" id="KW-1185">Reference proteome</keyword>
<gene>
    <name evidence="2" type="ORF">Pmani_027610</name>
</gene>
<evidence type="ECO:0000313" key="2">
    <source>
        <dbReference type="EMBL" id="KAK4300168.1"/>
    </source>
</evidence>
<organism evidence="2 3">
    <name type="scientific">Petrolisthes manimaculis</name>
    <dbReference type="NCBI Taxonomy" id="1843537"/>
    <lineage>
        <taxon>Eukaryota</taxon>
        <taxon>Metazoa</taxon>
        <taxon>Ecdysozoa</taxon>
        <taxon>Arthropoda</taxon>
        <taxon>Crustacea</taxon>
        <taxon>Multicrustacea</taxon>
        <taxon>Malacostraca</taxon>
        <taxon>Eumalacostraca</taxon>
        <taxon>Eucarida</taxon>
        <taxon>Decapoda</taxon>
        <taxon>Pleocyemata</taxon>
        <taxon>Anomura</taxon>
        <taxon>Galatheoidea</taxon>
        <taxon>Porcellanidae</taxon>
        <taxon>Petrolisthes</taxon>
    </lineage>
</organism>
<reference evidence="2" key="1">
    <citation type="submission" date="2023-11" db="EMBL/GenBank/DDBJ databases">
        <title>Genome assemblies of two species of porcelain crab, Petrolisthes cinctipes and Petrolisthes manimaculis (Anomura: Porcellanidae).</title>
        <authorList>
            <person name="Angst P."/>
        </authorList>
    </citation>
    <scope>NUCLEOTIDE SEQUENCE</scope>
    <source>
        <strain evidence="2">PB745_02</strain>
        <tissue evidence="2">Gill</tissue>
    </source>
</reference>
<comment type="caution">
    <text evidence="2">The sequence shown here is derived from an EMBL/GenBank/DDBJ whole genome shotgun (WGS) entry which is preliminary data.</text>
</comment>
<dbReference type="Proteomes" id="UP001292094">
    <property type="component" value="Unassembled WGS sequence"/>
</dbReference>
<evidence type="ECO:0000313" key="3">
    <source>
        <dbReference type="Proteomes" id="UP001292094"/>
    </source>
</evidence>
<name>A0AAE1TVK9_9EUCA</name>
<feature type="compositionally biased region" description="Basic and acidic residues" evidence="1">
    <location>
        <begin position="67"/>
        <end position="76"/>
    </location>
</feature>